<protein>
    <submittedName>
        <fullName evidence="2">Uncharacterized protein</fullName>
    </submittedName>
</protein>
<organism evidence="2 4">
    <name type="scientific">Mycobacterium montefiorense</name>
    <dbReference type="NCBI Taxonomy" id="154654"/>
    <lineage>
        <taxon>Bacteria</taxon>
        <taxon>Bacillati</taxon>
        <taxon>Actinomycetota</taxon>
        <taxon>Actinomycetes</taxon>
        <taxon>Mycobacteriales</taxon>
        <taxon>Mycobacteriaceae</taxon>
        <taxon>Mycobacterium</taxon>
        <taxon>Mycobacterium simiae complex</taxon>
    </lineage>
</organism>
<reference evidence="2" key="4">
    <citation type="submission" date="2022-04" db="EMBL/GenBank/DDBJ databases">
        <authorList>
            <person name="Komine T."/>
            <person name="Fukano H."/>
            <person name="Wada S."/>
        </authorList>
    </citation>
    <scope>NUCLEOTIDE SEQUENCE</scope>
    <source>
        <strain evidence="2">NJB18185</strain>
    </source>
</reference>
<dbReference type="AlphaFoldDB" id="A0AA37PKM7"/>
<evidence type="ECO:0000313" key="1">
    <source>
        <dbReference type="EMBL" id="GBG40178.1"/>
    </source>
</evidence>
<dbReference type="Proteomes" id="UP000245060">
    <property type="component" value="Unassembled WGS sequence"/>
</dbReference>
<dbReference type="EMBL" id="BQYH01000006">
    <property type="protein sequence ID" value="GKU71716.1"/>
    <property type="molecule type" value="Genomic_DNA"/>
</dbReference>
<reference evidence="2" key="3">
    <citation type="journal article" date="2022" name="Microbiol. Resour. Announc.">
        <title>Draft Genome Sequences of Eight Mycobacterium montefiorense Strains Isolated from Salamanders in Captivity.</title>
        <authorList>
            <person name="Komine T."/>
            <person name="Ihara H."/>
            <person name="Fukano H."/>
            <person name="Hoshino Y."/>
            <person name="Kurata O."/>
            <person name="Wada S."/>
        </authorList>
    </citation>
    <scope>NUCLEOTIDE SEQUENCE</scope>
    <source>
        <strain evidence="2">NJB18185</strain>
    </source>
</reference>
<accession>A0AA37PKM7</accession>
<gene>
    <name evidence="1" type="ORF">MmonteBS_45500</name>
    <name evidence="2" type="ORF">NJB18185_14920</name>
</gene>
<keyword evidence="3" id="KW-1185">Reference proteome</keyword>
<reference evidence="1" key="1">
    <citation type="journal article" date="2018" name="Genome Announc.">
        <title>Draft Genome Sequence of Mycobacterium montefiorense Isolated from Japanese Black Salamander (Hynobius nigrescens).</title>
        <authorList>
            <person name="Fukano H."/>
            <person name="Yoshida M."/>
            <person name="Shimizu A."/>
            <person name="Iwao H."/>
            <person name="Katayama Y."/>
            <person name="Omatsu T."/>
            <person name="Mizutani T."/>
            <person name="Kurata O."/>
            <person name="Wada S."/>
            <person name="Hoshino Y."/>
        </authorList>
    </citation>
    <scope>NUCLEOTIDE SEQUENCE</scope>
    <source>
        <strain evidence="1">BS</strain>
    </source>
</reference>
<sequence>MLLDQFQRLGAVIRLADDVYLAAESQGSYHAFPEERVIIADNDADLLGRCCAGHGGQSSGSPYLRRLLLGTT</sequence>
<name>A0AA37PKM7_9MYCO</name>
<evidence type="ECO:0000313" key="4">
    <source>
        <dbReference type="Proteomes" id="UP001139505"/>
    </source>
</evidence>
<proteinExistence type="predicted"/>
<evidence type="ECO:0000313" key="3">
    <source>
        <dbReference type="Proteomes" id="UP000245060"/>
    </source>
</evidence>
<dbReference type="Proteomes" id="UP001139505">
    <property type="component" value="Unassembled WGS sequence"/>
</dbReference>
<dbReference type="EMBL" id="BFCH01000028">
    <property type="protein sequence ID" value="GBG40178.1"/>
    <property type="molecule type" value="Genomic_DNA"/>
</dbReference>
<comment type="caution">
    <text evidence="2">The sequence shown here is derived from an EMBL/GenBank/DDBJ whole genome shotgun (WGS) entry which is preliminary data.</text>
</comment>
<reference evidence="3" key="2">
    <citation type="submission" date="2018-04" db="EMBL/GenBank/DDBJ databases">
        <title>Draft genome sequence of Mycobacterium montefiorense isolated from Japanese black salamander.</title>
        <authorList>
            <person name="Fukano H."/>
            <person name="Yoshida M."/>
            <person name="Shimizu A."/>
            <person name="Iwao H."/>
            <person name="Kurata O."/>
            <person name="Katayama Y."/>
            <person name="Omatsu T."/>
            <person name="Mizutani T."/>
            <person name="Wada S."/>
            <person name="Hoshino Y."/>
        </authorList>
    </citation>
    <scope>NUCLEOTIDE SEQUENCE [LARGE SCALE GENOMIC DNA]</scope>
    <source>
        <strain evidence="3">BS</strain>
    </source>
</reference>
<evidence type="ECO:0000313" key="2">
    <source>
        <dbReference type="EMBL" id="GKU71716.1"/>
    </source>
</evidence>